<dbReference type="InterPro" id="IPR040780">
    <property type="entry name" value="Rpn6_C_helix"/>
</dbReference>
<proteinExistence type="inferred from homology"/>
<dbReference type="SUPFAM" id="SSF46785">
    <property type="entry name" value="Winged helix' DNA-binding domain"/>
    <property type="match status" value="1"/>
</dbReference>
<evidence type="ECO:0000313" key="4">
    <source>
        <dbReference type="EMBL" id="KAF5311217.1"/>
    </source>
</evidence>
<dbReference type="EMBL" id="JAACJK010000228">
    <property type="protein sequence ID" value="KAF5311217.1"/>
    <property type="molecule type" value="Genomic_DNA"/>
</dbReference>
<evidence type="ECO:0000256" key="2">
    <source>
        <dbReference type="ARBA" id="ARBA00022942"/>
    </source>
</evidence>
<comment type="caution">
    <text evidence="4">The sequence shown here is derived from an EMBL/GenBank/DDBJ whole genome shotgun (WGS) entry which is preliminary data.</text>
</comment>
<dbReference type="InterPro" id="IPR040773">
    <property type="entry name" value="Rpn6_N"/>
</dbReference>
<dbReference type="Gene3D" id="1.25.40.570">
    <property type="match status" value="2"/>
</dbReference>
<dbReference type="InterPro" id="IPR050871">
    <property type="entry name" value="26S_Proteasome/COP9_Components"/>
</dbReference>
<dbReference type="Pfam" id="PF18503">
    <property type="entry name" value="RPN6_C_helix"/>
    <property type="match status" value="1"/>
</dbReference>
<dbReference type="Pfam" id="PF18055">
    <property type="entry name" value="RPN6_N"/>
    <property type="match status" value="1"/>
</dbReference>
<reference evidence="4 5" key="1">
    <citation type="journal article" date="2020" name="ISME J.">
        <title>Uncovering the hidden diversity of litter-decomposition mechanisms in mushroom-forming fungi.</title>
        <authorList>
            <person name="Floudas D."/>
            <person name="Bentzer J."/>
            <person name="Ahren D."/>
            <person name="Johansson T."/>
            <person name="Persson P."/>
            <person name="Tunlid A."/>
        </authorList>
    </citation>
    <scope>NUCLEOTIDE SEQUENCE [LARGE SCALE GENOMIC DNA]</scope>
    <source>
        <strain evidence="4 5">CBS 175.51</strain>
    </source>
</reference>
<dbReference type="Proteomes" id="UP000541558">
    <property type="component" value="Unassembled WGS sequence"/>
</dbReference>
<organism evidence="4 5">
    <name type="scientific">Ephemerocybe angulata</name>
    <dbReference type="NCBI Taxonomy" id="980116"/>
    <lineage>
        <taxon>Eukaryota</taxon>
        <taxon>Fungi</taxon>
        <taxon>Dikarya</taxon>
        <taxon>Basidiomycota</taxon>
        <taxon>Agaricomycotina</taxon>
        <taxon>Agaricomycetes</taxon>
        <taxon>Agaricomycetidae</taxon>
        <taxon>Agaricales</taxon>
        <taxon>Agaricineae</taxon>
        <taxon>Psathyrellaceae</taxon>
        <taxon>Ephemerocybe</taxon>
    </lineage>
</organism>
<dbReference type="GO" id="GO:0000502">
    <property type="term" value="C:proteasome complex"/>
    <property type="evidence" value="ECO:0007669"/>
    <property type="project" value="UniProtKB-KW"/>
</dbReference>
<dbReference type="SMART" id="SM00088">
    <property type="entry name" value="PINT"/>
    <property type="match status" value="1"/>
</dbReference>
<dbReference type="SMART" id="SM00753">
    <property type="entry name" value="PAM"/>
    <property type="match status" value="1"/>
</dbReference>
<gene>
    <name evidence="4" type="ORF">D9611_013042</name>
</gene>
<comment type="similarity">
    <text evidence="1">Belongs to the proteasome subunit S9 family.</text>
</comment>
<keyword evidence="5" id="KW-1185">Reference proteome</keyword>
<sequence>MATTQLLEKADAALAAKNVQEAEKLYQEVLSTSSDIDVHTTNASVQQQTLRDQEKALVKLGELYRDQKNAQGLSNVITQSRSFMSSTAKAKTAKLIRTLLDFFNSIPDSYDIQKQTLIDNIAWAKAEKRIFLKHSLETRLVGLHPNLFVSYPAPRLPVYPLHPTTLTPRTTLPHERTMIPRTHHRQLDTQQYRPALALIDTLLTELKRLDDKMILTEVHLLESRVYRGIGNFPKAKAALTSSRTAANSIYCPPLLQAALDLQSGILHAEDKDYTTAYSYFFESFENLSAQGDAGALGALKYMLLCKVMLNLPEDVNSLLTVKLAAKYAQLRDVESMRAVARAHQDRNLADFEKALREYKDELSSDPTIRSHLASLYDNLLEQNLLRIIEPYSVVEIEHVAELVKQERQGVESKLSQMILDKVFHGVLDQGRGCLLVFDEPEADNAYGAAIETLEEVGKVVQSLYAKTVQIA</sequence>
<evidence type="ECO:0000256" key="1">
    <source>
        <dbReference type="ARBA" id="ARBA00007454"/>
    </source>
</evidence>
<dbReference type="PROSITE" id="PS50250">
    <property type="entry name" value="PCI"/>
    <property type="match status" value="1"/>
</dbReference>
<dbReference type="AlphaFoldDB" id="A0A8H5ESW4"/>
<accession>A0A8H5ESW4</accession>
<dbReference type="Pfam" id="PF01399">
    <property type="entry name" value="PCI"/>
    <property type="match status" value="1"/>
</dbReference>
<dbReference type="PANTHER" id="PTHR10678">
    <property type="entry name" value="26S PROTEASOME NON-ATPASE REGULATORY SUBUNIT 11/COP9 SIGNALOSOME COMPLEX SUBUNIT 2"/>
    <property type="match status" value="1"/>
</dbReference>
<dbReference type="InterPro" id="IPR000717">
    <property type="entry name" value="PCI_dom"/>
</dbReference>
<evidence type="ECO:0000259" key="3">
    <source>
        <dbReference type="PROSITE" id="PS50250"/>
    </source>
</evidence>
<keyword evidence="2" id="KW-0647">Proteasome</keyword>
<protein>
    <recommendedName>
        <fullName evidence="3">PCI domain-containing protein</fullName>
    </recommendedName>
</protein>
<name>A0A8H5ESW4_9AGAR</name>
<evidence type="ECO:0000313" key="5">
    <source>
        <dbReference type="Proteomes" id="UP000541558"/>
    </source>
</evidence>
<dbReference type="OrthoDB" id="1418352at2759"/>
<dbReference type="InterPro" id="IPR036390">
    <property type="entry name" value="WH_DNA-bd_sf"/>
</dbReference>
<feature type="domain" description="PCI" evidence="3">
    <location>
        <begin position="269"/>
        <end position="441"/>
    </location>
</feature>